<accession>A0AC35U2B1</accession>
<evidence type="ECO:0000313" key="1">
    <source>
        <dbReference type="Proteomes" id="UP000095286"/>
    </source>
</evidence>
<organism evidence="1 2">
    <name type="scientific">Rhabditophanes sp. KR3021</name>
    <dbReference type="NCBI Taxonomy" id="114890"/>
    <lineage>
        <taxon>Eukaryota</taxon>
        <taxon>Metazoa</taxon>
        <taxon>Ecdysozoa</taxon>
        <taxon>Nematoda</taxon>
        <taxon>Chromadorea</taxon>
        <taxon>Rhabditida</taxon>
        <taxon>Tylenchina</taxon>
        <taxon>Panagrolaimomorpha</taxon>
        <taxon>Strongyloidoidea</taxon>
        <taxon>Alloionematidae</taxon>
        <taxon>Rhabditophanes</taxon>
    </lineage>
</organism>
<reference evidence="2" key="1">
    <citation type="submission" date="2016-11" db="UniProtKB">
        <authorList>
            <consortium name="WormBaseParasite"/>
        </authorList>
    </citation>
    <scope>IDENTIFICATION</scope>
    <source>
        <strain evidence="2">KR3021</strain>
    </source>
</reference>
<protein>
    <submittedName>
        <fullName evidence="2">COL8A</fullName>
    </submittedName>
</protein>
<dbReference type="Proteomes" id="UP000095286">
    <property type="component" value="Unplaced"/>
</dbReference>
<sequence>MPMYRLGSVHTQPDNITAWGLFIHYVPSTSEWVTGKSQFFTLAKNCFLEFYINEDGNNVDSIKVDNLNLSQYNYTQHNMNYFGSTFGHYIMPLNGYGVHSFENSGKYVLYVVCKHVNKLYSSSGYTTGFNLKK</sequence>
<name>A0AC35U2B1_9BILA</name>
<proteinExistence type="predicted"/>
<evidence type="ECO:0000313" key="2">
    <source>
        <dbReference type="WBParaSite" id="RSKR_0000686775.1"/>
    </source>
</evidence>
<dbReference type="WBParaSite" id="RSKR_0000686775.1">
    <property type="protein sequence ID" value="RSKR_0000686775.1"/>
    <property type="gene ID" value="RSKR_0000686775"/>
</dbReference>